<evidence type="ECO:0000313" key="2">
    <source>
        <dbReference type="EMBL" id="BAL80232.1"/>
    </source>
</evidence>
<keyword evidence="3" id="KW-1185">Reference proteome</keyword>
<dbReference type="KEGG" id="cex:CSE_01060"/>
<accession>A0A7U6JFA7</accession>
<reference evidence="1 3" key="1">
    <citation type="submission" date="2011-01" db="EMBL/GenBank/DDBJ databases">
        <title>Whole genome sequence of Caldisericum exile AZM16c01.</title>
        <authorList>
            <person name="Narita-Yamada S."/>
            <person name="Kawakoshi A."/>
            <person name="Nakamura S."/>
            <person name="Sasagawa M."/>
            <person name="Fukada J."/>
            <person name="Sekine M."/>
            <person name="Kato Y."/>
            <person name="Fukai R."/>
            <person name="Sasaki K."/>
            <person name="Hanamaki A."/>
            <person name="Narita H."/>
            <person name="Konno Y."/>
            <person name="Mori K."/>
            <person name="Yamazaki S."/>
            <person name="Suzuki K."/>
            <person name="Fujita N."/>
        </authorList>
    </citation>
    <scope>NUCLEOTIDE SEQUENCE [LARGE SCALE GENOMIC DNA]</scope>
    <source>
        <strain evidence="1">AZM16c01</strain>
        <strain evidence="3">DSM 21853 / NBRC 104410 / AZM16c01</strain>
    </source>
</reference>
<organism evidence="1 3">
    <name type="scientific">Caldisericum exile (strain DSM 21853 / NBRC 104410 / AZM16c01)</name>
    <dbReference type="NCBI Taxonomy" id="511051"/>
    <lineage>
        <taxon>Bacteria</taxon>
        <taxon>Pseudomonadati</taxon>
        <taxon>Caldisericota/Cryosericota group</taxon>
        <taxon>Caldisericota</taxon>
        <taxon>Caldisericia</taxon>
        <taxon>Caldisericales</taxon>
        <taxon>Caldisericaceae</taxon>
        <taxon>Caldisericum</taxon>
    </lineage>
</organism>
<dbReference type="RefSeq" id="WP_014452632.1">
    <property type="nucleotide sequence ID" value="NC_017096.1"/>
</dbReference>
<evidence type="ECO:0000313" key="3">
    <source>
        <dbReference type="Proteomes" id="UP000004793"/>
    </source>
</evidence>
<dbReference type="KEGG" id="cex:CSE_00980"/>
<gene>
    <name evidence="1" type="ordered locus">CSE_00980</name>
    <name evidence="2" type="ordered locus">CSE_01060</name>
</gene>
<protein>
    <submittedName>
        <fullName evidence="1">Uncharacterized protein</fullName>
    </submittedName>
</protein>
<dbReference type="AlphaFoldDB" id="A0A7U6JFA7"/>
<dbReference type="EMBL" id="AP012051">
    <property type="protein sequence ID" value="BAL80232.1"/>
    <property type="molecule type" value="Genomic_DNA"/>
</dbReference>
<sequence length="55" mass="6604">MGLTEIGMKEKPSIPMKYKRESKIMHQISLYVTKNHISFKNLFGKPWLKLIKERR</sequence>
<dbReference type="EMBL" id="AP012051">
    <property type="protein sequence ID" value="BAL80224.1"/>
    <property type="molecule type" value="Genomic_DNA"/>
</dbReference>
<evidence type="ECO:0000313" key="1">
    <source>
        <dbReference type="EMBL" id="BAL80224.1"/>
    </source>
</evidence>
<proteinExistence type="predicted"/>
<dbReference type="Proteomes" id="UP000004793">
    <property type="component" value="Chromosome"/>
</dbReference>
<name>A0A7U6JFA7_CALEA</name>